<gene>
    <name evidence="2" type="ORF">M378DRAFT_47609</name>
</gene>
<dbReference type="PANTHER" id="PTHR47611">
    <property type="entry name" value="HAT DIMERISATION DOMAIN, C-TERMINAL"/>
    <property type="match status" value="1"/>
</dbReference>
<keyword evidence="3" id="KW-1185">Reference proteome</keyword>
<dbReference type="OrthoDB" id="1715602at2759"/>
<dbReference type="HOGENOM" id="CLU_009123_13_0_1"/>
<organism evidence="2 3">
    <name type="scientific">Amanita muscaria (strain Koide BX008)</name>
    <dbReference type="NCBI Taxonomy" id="946122"/>
    <lineage>
        <taxon>Eukaryota</taxon>
        <taxon>Fungi</taxon>
        <taxon>Dikarya</taxon>
        <taxon>Basidiomycota</taxon>
        <taxon>Agaricomycotina</taxon>
        <taxon>Agaricomycetes</taxon>
        <taxon>Agaricomycetidae</taxon>
        <taxon>Agaricales</taxon>
        <taxon>Pluteineae</taxon>
        <taxon>Amanitaceae</taxon>
        <taxon>Amanita</taxon>
    </lineage>
</organism>
<dbReference type="EMBL" id="KN818687">
    <property type="protein sequence ID" value="KIL54603.1"/>
    <property type="molecule type" value="Genomic_DNA"/>
</dbReference>
<dbReference type="Proteomes" id="UP000054549">
    <property type="component" value="Unassembled WGS sequence"/>
</dbReference>
<feature type="non-terminal residue" evidence="2">
    <location>
        <position position="96"/>
    </location>
</feature>
<dbReference type="GO" id="GO:0046983">
    <property type="term" value="F:protein dimerization activity"/>
    <property type="evidence" value="ECO:0007669"/>
    <property type="project" value="InterPro"/>
</dbReference>
<dbReference type="InterPro" id="IPR008906">
    <property type="entry name" value="HATC_C_dom"/>
</dbReference>
<sequence>DEIQLYLSTETEDIKIDPIRWWHEKRKTYPRLYRMALDYLTIPATSVDVERLFSRGRLVLAHTRSRLSVLSTRSLLCLGSWSLLDLVRDEDVRAVV</sequence>
<name>A0A0C2WEU3_AMAMK</name>
<dbReference type="InterPro" id="IPR012337">
    <property type="entry name" value="RNaseH-like_sf"/>
</dbReference>
<accession>A0A0C2WEU3</accession>
<proteinExistence type="predicted"/>
<protein>
    <recommendedName>
        <fullName evidence="1">HAT C-terminal dimerisation domain-containing protein</fullName>
    </recommendedName>
</protein>
<reference evidence="2 3" key="1">
    <citation type="submission" date="2014-04" db="EMBL/GenBank/DDBJ databases">
        <title>Evolutionary Origins and Diversification of the Mycorrhizal Mutualists.</title>
        <authorList>
            <consortium name="DOE Joint Genome Institute"/>
            <consortium name="Mycorrhizal Genomics Consortium"/>
            <person name="Kohler A."/>
            <person name="Kuo A."/>
            <person name="Nagy L.G."/>
            <person name="Floudas D."/>
            <person name="Copeland A."/>
            <person name="Barry K.W."/>
            <person name="Cichocki N."/>
            <person name="Veneault-Fourrey C."/>
            <person name="LaButti K."/>
            <person name="Lindquist E.A."/>
            <person name="Lipzen A."/>
            <person name="Lundell T."/>
            <person name="Morin E."/>
            <person name="Murat C."/>
            <person name="Riley R."/>
            <person name="Ohm R."/>
            <person name="Sun H."/>
            <person name="Tunlid A."/>
            <person name="Henrissat B."/>
            <person name="Grigoriev I.V."/>
            <person name="Hibbett D.S."/>
            <person name="Martin F."/>
        </authorList>
    </citation>
    <scope>NUCLEOTIDE SEQUENCE [LARGE SCALE GENOMIC DNA]</scope>
    <source>
        <strain evidence="2 3">Koide BX008</strain>
    </source>
</reference>
<feature type="non-terminal residue" evidence="2">
    <location>
        <position position="1"/>
    </location>
</feature>
<evidence type="ECO:0000313" key="3">
    <source>
        <dbReference type="Proteomes" id="UP000054549"/>
    </source>
</evidence>
<dbReference type="STRING" id="946122.A0A0C2WEU3"/>
<dbReference type="PANTHER" id="PTHR47611:SF1">
    <property type="entry name" value="CCHC-TYPE DOMAIN-CONTAINING PROTEIN"/>
    <property type="match status" value="1"/>
</dbReference>
<dbReference type="SUPFAM" id="SSF53098">
    <property type="entry name" value="Ribonuclease H-like"/>
    <property type="match status" value="1"/>
</dbReference>
<dbReference type="AlphaFoldDB" id="A0A0C2WEU3"/>
<feature type="domain" description="HAT C-terminal dimerisation" evidence="1">
    <location>
        <begin position="3"/>
        <end position="81"/>
    </location>
</feature>
<dbReference type="Pfam" id="PF05699">
    <property type="entry name" value="Dimer_Tnp_hAT"/>
    <property type="match status" value="1"/>
</dbReference>
<dbReference type="InParanoid" id="A0A0C2WEU3"/>
<evidence type="ECO:0000313" key="2">
    <source>
        <dbReference type="EMBL" id="KIL54603.1"/>
    </source>
</evidence>
<evidence type="ECO:0000259" key="1">
    <source>
        <dbReference type="Pfam" id="PF05699"/>
    </source>
</evidence>